<evidence type="ECO:0000313" key="4">
    <source>
        <dbReference type="Proteomes" id="UP001500074"/>
    </source>
</evidence>
<name>A0ABP9REY4_9GAMM</name>
<comment type="caution">
    <text evidence="3">The sequence shown here is derived from an EMBL/GenBank/DDBJ whole genome shotgun (WGS) entry which is preliminary data.</text>
</comment>
<keyword evidence="2" id="KW-0480">Metal-thiolate cluster</keyword>
<dbReference type="EMBL" id="BAABKI010000020">
    <property type="protein sequence ID" value="GAA5176082.1"/>
    <property type="molecule type" value="Genomic_DNA"/>
</dbReference>
<dbReference type="RefSeq" id="WP_160171083.1">
    <property type="nucleotide sequence ID" value="NZ_BAABKI010000020.1"/>
</dbReference>
<reference evidence="4" key="1">
    <citation type="journal article" date="2019" name="Int. J. Syst. Evol. Microbiol.">
        <title>The Global Catalogue of Microorganisms (GCM) 10K type strain sequencing project: providing services to taxonomists for standard genome sequencing and annotation.</title>
        <authorList>
            <consortium name="The Broad Institute Genomics Platform"/>
            <consortium name="The Broad Institute Genome Sequencing Center for Infectious Disease"/>
            <person name="Wu L."/>
            <person name="Ma J."/>
        </authorList>
    </citation>
    <scope>NUCLEOTIDE SEQUENCE [LARGE SCALE GENOMIC DNA]</scope>
    <source>
        <strain evidence="4">JCM 18472</strain>
    </source>
</reference>
<keyword evidence="1" id="KW-0479">Metal-binding</keyword>
<evidence type="ECO:0000256" key="2">
    <source>
        <dbReference type="ARBA" id="ARBA00022851"/>
    </source>
</evidence>
<proteinExistence type="predicted"/>
<dbReference type="Pfam" id="PF02069">
    <property type="entry name" value="Metallothio_Pro"/>
    <property type="match status" value="1"/>
</dbReference>
<gene>
    <name evidence="3" type="ORF">GCM10023342_20810</name>
</gene>
<organism evidence="3 4">
    <name type="scientific">Modicisalibacter zincidurans</name>
    <dbReference type="NCBI Taxonomy" id="1178777"/>
    <lineage>
        <taxon>Bacteria</taxon>
        <taxon>Pseudomonadati</taxon>
        <taxon>Pseudomonadota</taxon>
        <taxon>Gammaproteobacteria</taxon>
        <taxon>Oceanospirillales</taxon>
        <taxon>Halomonadaceae</taxon>
        <taxon>Modicisalibacter</taxon>
    </lineage>
</organism>
<dbReference type="InterPro" id="IPR000518">
    <property type="entry name" value="Metalthion_fam14_prok"/>
</dbReference>
<keyword evidence="4" id="KW-1185">Reference proteome</keyword>
<dbReference type="InterPro" id="IPR017854">
    <property type="entry name" value="Metalthion_dom_sf"/>
</dbReference>
<evidence type="ECO:0000256" key="1">
    <source>
        <dbReference type="ARBA" id="ARBA00022723"/>
    </source>
</evidence>
<evidence type="ECO:0008006" key="5">
    <source>
        <dbReference type="Google" id="ProtNLM"/>
    </source>
</evidence>
<evidence type="ECO:0000313" key="3">
    <source>
        <dbReference type="EMBL" id="GAA5176082.1"/>
    </source>
</evidence>
<accession>A0ABP9REY4</accession>
<dbReference type="SUPFAM" id="SSF57868">
    <property type="entry name" value="Metallothionein"/>
    <property type="match status" value="1"/>
</dbReference>
<dbReference type="Proteomes" id="UP001500074">
    <property type="component" value="Unassembled WGS sequence"/>
</dbReference>
<sequence length="59" mass="6507">MTARICECPHCDCPVPDTAVPVNGRYYCCTACATAHDDRRPCQNPKCDCHKHGWGGIKT</sequence>
<protein>
    <recommendedName>
        <fullName evidence="5">Metallothionein</fullName>
    </recommendedName>
</protein>
<dbReference type="Gene3D" id="2.30.170.10">
    <property type="match status" value="1"/>
</dbReference>